<dbReference type="Pfam" id="PF01103">
    <property type="entry name" value="Omp85"/>
    <property type="match status" value="1"/>
</dbReference>
<evidence type="ECO:0000256" key="1">
    <source>
        <dbReference type="ARBA" id="ARBA00004370"/>
    </source>
</evidence>
<keyword evidence="3" id="KW-0732">Signal</keyword>
<keyword evidence="4" id="KW-0472">Membrane</keyword>
<feature type="domain" description="Bacterial surface antigen (D15)" evidence="6">
    <location>
        <begin position="371"/>
        <end position="749"/>
    </location>
</feature>
<evidence type="ECO:0000313" key="8">
    <source>
        <dbReference type="Proteomes" id="UP000268007"/>
    </source>
</evidence>
<dbReference type="InterPro" id="IPR000184">
    <property type="entry name" value="Bac_surfAg_D15"/>
</dbReference>
<dbReference type="AlphaFoldDB" id="A0A495J038"/>
<dbReference type="InterPro" id="IPR039910">
    <property type="entry name" value="D15-like"/>
</dbReference>
<dbReference type="PANTHER" id="PTHR12815">
    <property type="entry name" value="SORTING AND ASSEMBLY MACHINERY SAMM50 PROTEIN FAMILY MEMBER"/>
    <property type="match status" value="1"/>
</dbReference>
<keyword evidence="5" id="KW-0998">Cell outer membrane</keyword>
<keyword evidence="2" id="KW-0812">Transmembrane</keyword>
<evidence type="ECO:0000256" key="2">
    <source>
        <dbReference type="ARBA" id="ARBA00022692"/>
    </source>
</evidence>
<proteinExistence type="predicted"/>
<accession>A0A495J038</accession>
<reference evidence="7 8" key="1">
    <citation type="submission" date="2018-10" db="EMBL/GenBank/DDBJ databases">
        <title>Genomic Encyclopedia of Archaeal and Bacterial Type Strains, Phase II (KMG-II): from individual species to whole genera.</title>
        <authorList>
            <person name="Goeker M."/>
        </authorList>
    </citation>
    <scope>NUCLEOTIDE SEQUENCE [LARGE SCALE GENOMIC DNA]</scope>
    <source>
        <strain evidence="7 8">DSM 18602</strain>
    </source>
</reference>
<dbReference type="Proteomes" id="UP000268007">
    <property type="component" value="Unassembled WGS sequence"/>
</dbReference>
<evidence type="ECO:0000256" key="5">
    <source>
        <dbReference type="ARBA" id="ARBA00023237"/>
    </source>
</evidence>
<evidence type="ECO:0000256" key="4">
    <source>
        <dbReference type="ARBA" id="ARBA00023136"/>
    </source>
</evidence>
<evidence type="ECO:0000259" key="6">
    <source>
        <dbReference type="Pfam" id="PF01103"/>
    </source>
</evidence>
<evidence type="ECO:0000313" key="7">
    <source>
        <dbReference type="EMBL" id="RKR82297.1"/>
    </source>
</evidence>
<protein>
    <submittedName>
        <fullName evidence="7">Surface antigen-like protein</fullName>
    </submittedName>
</protein>
<comment type="caution">
    <text evidence="7">The sequence shown here is derived from an EMBL/GenBank/DDBJ whole genome shotgun (WGS) entry which is preliminary data.</text>
</comment>
<comment type="subcellular location">
    <subcellularLocation>
        <location evidence="1">Membrane</location>
    </subcellularLocation>
</comment>
<keyword evidence="8" id="KW-1185">Reference proteome</keyword>
<dbReference type="GO" id="GO:0019867">
    <property type="term" value="C:outer membrane"/>
    <property type="evidence" value="ECO:0007669"/>
    <property type="project" value="InterPro"/>
</dbReference>
<name>A0A495J038_9SPHI</name>
<dbReference type="Gene3D" id="2.40.160.50">
    <property type="entry name" value="membrane protein fhac: a member of the omp85/tpsb transporter family"/>
    <property type="match status" value="1"/>
</dbReference>
<organism evidence="7 8">
    <name type="scientific">Mucilaginibacter gracilis</name>
    <dbReference type="NCBI Taxonomy" id="423350"/>
    <lineage>
        <taxon>Bacteria</taxon>
        <taxon>Pseudomonadati</taxon>
        <taxon>Bacteroidota</taxon>
        <taxon>Sphingobacteriia</taxon>
        <taxon>Sphingobacteriales</taxon>
        <taxon>Sphingobacteriaceae</taxon>
        <taxon>Mucilaginibacter</taxon>
    </lineage>
</organism>
<dbReference type="EMBL" id="RBKU01000001">
    <property type="protein sequence ID" value="RKR82297.1"/>
    <property type="molecule type" value="Genomic_DNA"/>
</dbReference>
<gene>
    <name evidence="7" type="ORF">BDD43_2473</name>
</gene>
<dbReference type="PANTHER" id="PTHR12815:SF47">
    <property type="entry name" value="TRANSLOCATION AND ASSEMBLY MODULE SUBUNIT TAMA"/>
    <property type="match status" value="1"/>
</dbReference>
<evidence type="ECO:0000256" key="3">
    <source>
        <dbReference type="ARBA" id="ARBA00022729"/>
    </source>
</evidence>
<sequence length="774" mass="88068">MISNHKQQPSNMKRHLPYILLLAFILNACSNTKYLPNNQKLYLGATVKVTDKNISKKDAKAVVSELSDLTRPKPNASILGLRVKLYLYNISKGKKNFISRFINKWGEPPVLWSTVDVDNNATILQSRLQNEGYFHAMITPDSVIKNKTAKAVYNTVTGPPFKIKSITFPTDSDSLDTAVAGISKKSLLRVGDKYNFDVIKNERLRIDARLKEEGFYYFSPEDILIQVDSTNAGPYQVNLYEIVKQETPDKAWDIYTMNKTYIYPRYSLKDTAAKLDSAIHYNDYYVIDPKNTIHPYVFQNVIALHPNEPYNRTHHNQALSRFIDIGPYKYVKNRFDISPKDTLKLDAFYYLTPYPKKSLRFETLLRTTSANYNGTQVNVSWRNRNAFKGAELLTVTLMGSTDVQFGGQNNGYNVYQTGIQTSLTWPRFISPLNINTNNGYLPRTRLQLEYDLTRRLKLYTLNSFSASWAYLWKQDVHISHELNLFGFTYTNAADITKEYQDSIIHTRNPSLKHVIDNQLTFGPSYSYTYTNTTEDYKQNTYYYNSKIGLSGNILGLVSGADTLRGKAKSIFGTNYSQYVKVENEFRFYHKLNANTKFANRIIVGVGLPYGNSTIMPYSQQFFIGGANSLRGFRARSVGPGSYFPDATITNGSGFIPDESGDIKIEATTEYRPKLFSIVYGVIFLDAGNVWLLNSNGSQPGGAFTRKFLNDMAVDAGLGLRFDLTVLVLRTDLGFPLRKPWLPDGQRWVINQINFADGGWRSNNLVFNLAIGYPF</sequence>